<accession>A0ABD0KJS3</accession>
<reference evidence="2 3" key="1">
    <citation type="journal article" date="2023" name="Sci. Data">
        <title>Genome assembly of the Korean intertidal mud-creeper Batillaria attramentaria.</title>
        <authorList>
            <person name="Patra A.K."/>
            <person name="Ho P.T."/>
            <person name="Jun S."/>
            <person name="Lee S.J."/>
            <person name="Kim Y."/>
            <person name="Won Y.J."/>
        </authorList>
    </citation>
    <scope>NUCLEOTIDE SEQUENCE [LARGE SCALE GENOMIC DNA]</scope>
    <source>
        <strain evidence="2">Wonlab-2016</strain>
    </source>
</reference>
<evidence type="ECO:0000256" key="1">
    <source>
        <dbReference type="SAM" id="MobiDB-lite"/>
    </source>
</evidence>
<name>A0ABD0KJS3_9CAEN</name>
<dbReference type="EMBL" id="JACVVK020000164">
    <property type="protein sequence ID" value="KAK7487463.1"/>
    <property type="molecule type" value="Genomic_DNA"/>
</dbReference>
<organism evidence="2 3">
    <name type="scientific">Batillaria attramentaria</name>
    <dbReference type="NCBI Taxonomy" id="370345"/>
    <lineage>
        <taxon>Eukaryota</taxon>
        <taxon>Metazoa</taxon>
        <taxon>Spiralia</taxon>
        <taxon>Lophotrochozoa</taxon>
        <taxon>Mollusca</taxon>
        <taxon>Gastropoda</taxon>
        <taxon>Caenogastropoda</taxon>
        <taxon>Sorbeoconcha</taxon>
        <taxon>Cerithioidea</taxon>
        <taxon>Batillariidae</taxon>
        <taxon>Batillaria</taxon>
    </lineage>
</organism>
<gene>
    <name evidence="2" type="ORF">BaRGS_00021304</name>
</gene>
<proteinExistence type="predicted"/>
<feature type="compositionally biased region" description="Basic and acidic residues" evidence="1">
    <location>
        <begin position="1"/>
        <end position="18"/>
    </location>
</feature>
<feature type="non-terminal residue" evidence="2">
    <location>
        <position position="68"/>
    </location>
</feature>
<keyword evidence="3" id="KW-1185">Reference proteome</keyword>
<comment type="caution">
    <text evidence="2">The sequence shown here is derived from an EMBL/GenBank/DDBJ whole genome shotgun (WGS) entry which is preliminary data.</text>
</comment>
<feature type="region of interest" description="Disordered" evidence="1">
    <location>
        <begin position="1"/>
        <end position="22"/>
    </location>
</feature>
<evidence type="ECO:0000313" key="2">
    <source>
        <dbReference type="EMBL" id="KAK7487463.1"/>
    </source>
</evidence>
<dbReference type="AlphaFoldDB" id="A0ABD0KJS3"/>
<protein>
    <submittedName>
        <fullName evidence="2">Uncharacterized protein</fullName>
    </submittedName>
</protein>
<dbReference type="Proteomes" id="UP001519460">
    <property type="component" value="Unassembled WGS sequence"/>
</dbReference>
<evidence type="ECO:0000313" key="3">
    <source>
        <dbReference type="Proteomes" id="UP001519460"/>
    </source>
</evidence>
<sequence length="68" mass="7858">MSHCRENARDPGNRKEAGARQYKMQRVNTSGAFGRVLLHLQLCGRRTNDVHLYSHSVSRRYGGDWLSR</sequence>